<evidence type="ECO:0000256" key="17">
    <source>
        <dbReference type="ARBA" id="ARBA00023034"/>
    </source>
</evidence>
<feature type="compositionally biased region" description="Polar residues" evidence="31">
    <location>
        <begin position="1530"/>
        <end position="1542"/>
    </location>
</feature>
<dbReference type="PROSITE" id="PS50238">
    <property type="entry name" value="RHOGAP"/>
    <property type="match status" value="1"/>
</dbReference>
<dbReference type="GO" id="GO:0006874">
    <property type="term" value="P:intracellular calcium ion homeostasis"/>
    <property type="evidence" value="ECO:0007669"/>
    <property type="project" value="TreeGrafter"/>
</dbReference>
<dbReference type="PANTHER" id="PTHR24061:SF358">
    <property type="entry name" value="EXTRACELLULAR CALCIUM-SENSING RECEPTOR"/>
    <property type="match status" value="1"/>
</dbReference>
<proteinExistence type="inferred from homology"/>
<keyword evidence="14" id="KW-0832">Ubl conjugation</keyword>
<dbReference type="Pfam" id="PF00003">
    <property type="entry name" value="7tm_3"/>
    <property type="match status" value="1"/>
</dbReference>
<comment type="subunit">
    <text evidence="30">Homodimer; disulfide-linked. Interacts with VCP. Interacts with ARRB1.</text>
</comment>
<evidence type="ECO:0000256" key="29">
    <source>
        <dbReference type="ARBA" id="ARBA00049413"/>
    </source>
</evidence>
<dbReference type="InterPro" id="IPR027995">
    <property type="entry name" value="Galactosyl_T_N"/>
</dbReference>
<evidence type="ECO:0000256" key="32">
    <source>
        <dbReference type="SAM" id="Phobius"/>
    </source>
</evidence>
<keyword evidence="18" id="KW-0297">G-protein coupled receptor</keyword>
<feature type="transmembrane region" description="Helical" evidence="32">
    <location>
        <begin position="679"/>
        <end position="702"/>
    </location>
</feature>
<evidence type="ECO:0000256" key="7">
    <source>
        <dbReference type="ARBA" id="ARBA00022475"/>
    </source>
</evidence>
<evidence type="ECO:0000313" key="35">
    <source>
        <dbReference type="EMBL" id="KAF0038311.1"/>
    </source>
</evidence>
<dbReference type="EMBL" id="VEVO01000008">
    <property type="protein sequence ID" value="KAF0038311.1"/>
    <property type="molecule type" value="Genomic_DNA"/>
</dbReference>
<comment type="cofactor">
    <cofactor evidence="1">
        <name>Mn(2+)</name>
        <dbReference type="ChEBI" id="CHEBI:29035"/>
    </cofactor>
</comment>
<dbReference type="InterPro" id="IPR000068">
    <property type="entry name" value="GPCR_3_Ca_sens_rcpt-rel"/>
</dbReference>
<comment type="similarity">
    <text evidence="5">Belongs to the glycosyltransferase 7 family.</text>
</comment>
<evidence type="ECO:0000256" key="4">
    <source>
        <dbReference type="ARBA" id="ARBA00004922"/>
    </source>
</evidence>
<feature type="region of interest" description="Disordered" evidence="31">
    <location>
        <begin position="1949"/>
        <end position="1968"/>
    </location>
</feature>
<dbReference type="InterPro" id="IPR029044">
    <property type="entry name" value="Nucleotide-diphossugar_trans"/>
</dbReference>
<sequence length="2296" mass="256408">MTGDILLGGLFPIHFGVSSKDQDLAARPESTQCVRFNFRGFRWLQAMIFAIDEINNSSTLLPNITLGYRIFDTCNTVSKALEATLSFVAQNKIDSLNLDEFCNCTNHIPSTIAVVGAAGSAVSTAVANLLGLFYIPQISYASSSRLLSNKNQYKSFMRTIPTDEYQATAMADIIEYFQWNWVIAVASDDDYGRPGIEKFEKEMEERDICIHLNELISQYFEDHEIQALADRIENSSAKVIVVFASGPDIEPLIKEMVRRNITDRIWLASEAWASSSLIAKPEYLDVVAGTIGFALKAGPIPGFREFLQRVQPQKDSHNEFVREFWEETFNCYLKDSPRLQESDSTSFRPLCTGEEDITSVETPYLDNTHLRISYNVYVAVYSIAQALQDILTCTPGHGLFANNSCADIKKMEAWQVLKQLRHLNYTNSMGEKIHFEENADLAANYTIINWHRSAEDGSVVFEEVGYYNMHAKRGAKRFIDKTKILWNGYSSEVPFSNCSEDCEPGTRKGIIDSMPTCCFECTECSDGEYSNHKDASVCTKCPNNSWSNGNHTFCFLKEIEFLSWTEPFGIALAICAALGVALTGFVMAVFVRFRNTPIVKATNRELSYVLLFSLLCCFSSSLIFIGEPQDWMCRLRQPAFGISFVLCISCILVKTNRVLLVFEAKIPTSLHRKCTYGKFVSAVEVIAIMASSFGMLACIFFNKVYIILFKPSRNTIEEVRCSTAAHAFKVAAKATLKHSTASRKRSSGSSASTPSSSISLKTNGNDPTSAKHQPRRKKTLLAWIAAFSGETVKSFQVSSTTTETLVKGDGLRDKLSPWTAAPDHLNTPTPKGECPPESPLLQGAVKLSFEPSLKLKDVESENKEVAKGKYEPTDCTARQSVAILIPHRSRERHLLYLLHHLHPFLQRQQLHYTIYIIQQAGVATFNRAKLLNVGYLEALKDYNWDCFIFHDVDLVPENDHNFYVCDKQPKHLVVGRNATGYKLRYKGYFGGVTAMTREQFLQVNGFSNTYWGWGGEDDDLRIRVELQKMTIVRPPTDVARYTMVFHKRDSGNEINKDRMRLLGRTPKVWRKDGLNSCSYKTLSVERLPLYVNVTVDIVFRSSSAGPLCNKNVQGPLSGCCSFLQQLKDMQVRRTENSTEPADMSVLKKCAEFIEKHGIVDGIYRLSGVTSNIQRLRTLEYLTKHLAHLATLSTQTNMHTRNLALVWAPNLLRSKNMEASYGNGDMAFQEVRIQQSVIEFILNHTDQIFSSGSVQIKPKEGPSSMCGEKYATLPISGQCGPMKLMSLEEAQARSLGPNHPVHKERQRENSLPNTSTTTLYHTVIDISDSKRKLSGKSKRWKSIFNLGRSVESKGKLSRNGSVFIRAQGMTEKASLRPSRSMESLCSLPTDDDRTGNSPAGGPGSIFLPDVKSRTLGSDYDLSEHDQNWEFKGNKAAGATGGWSPGTNHKVSPGASVSPQKTLPEQLKVFKGSFFPLESSPRHQRRAVNISEPFAVSVPLRVSAVISSNSTPCRGHAKDKAAALKPCRETSEQSSNIGKSNTFPQLEPKKQEGTEKKNTEELTSGVPPDDTSKETMPEGQGGMSTSHLELPSLAKARESKDAAPSPGKDLHKRPIALQLDKGCSTGKELWSDLNQELKITEPEIDRLDETFKPVFGFRARCEGTKLTMDVKSKRSRSSPSLSLLCREQSSNISLSDHVFATGSDSAKKQPSESDILFSLHKSVDVLVGESTENARPAVMADEIEKKRHQAAVERSQLALKETCSDKATTPTNKDAPEVRGVSGTDDTDKSHKREIPCEDRKVSCDGAKRSVIPELEVIQRLSTCLEERRNALEPLKLDDEEGGVGNSEELDLVESWEDLSSTKQWVTSPLHSPDLEKLFNQLSPFSPRGETLSSEEGNISPPSVDNNKQSANKSTERFSGTVPQTSSGKPETKWMYLPSAPTRVNVNSINTTQPHTGKCSTTKQKNPVSSHRFYRQMSYEAAAPEKREENSFSRHRPCSLNLDLGYRYIRDISNQQNRNSSEFPSCQRGLLTSSGTVNNGLSSDLELFLNDRQAPLRRNSAPVSVSSVRTAFMIKTCQAKAVPVVPPKVQYSQIPHSRHEKDFDALSEQEREYPKMSAEKSNAAPPQMMADLKEELENKEPARKHQKHPYVEKAAEAVKTTSTPELPVITRRHPPSLEVFVDCPRPNRGNVLQRPSFRNRQRPQSLILLSPPFPIMDYPPSGDDGKLFSSIRGLSESSAANVFTKEMAENFRTTEGMPLQNKMTIPKSGQRLETSTSCFYQPQRRSMIFDSRSHRQIE</sequence>
<evidence type="ECO:0000256" key="31">
    <source>
        <dbReference type="SAM" id="MobiDB-lite"/>
    </source>
</evidence>
<keyword evidence="17" id="KW-0333">Golgi apparatus</keyword>
<dbReference type="GO" id="GO:0000139">
    <property type="term" value="C:Golgi membrane"/>
    <property type="evidence" value="ECO:0007669"/>
    <property type="project" value="UniProtKB-SubCell"/>
</dbReference>
<dbReference type="InterPro" id="IPR011500">
    <property type="entry name" value="GPCR_3_9-Cys_dom"/>
</dbReference>
<feature type="domain" description="Rho-GAP" evidence="33">
    <location>
        <begin position="1024"/>
        <end position="1248"/>
    </location>
</feature>
<evidence type="ECO:0000256" key="20">
    <source>
        <dbReference type="ARBA" id="ARBA00023157"/>
    </source>
</evidence>
<evidence type="ECO:0000256" key="22">
    <source>
        <dbReference type="ARBA" id="ARBA00023180"/>
    </source>
</evidence>
<keyword evidence="9" id="KW-0808">Transferase</keyword>
<dbReference type="PROSITE" id="PS50259">
    <property type="entry name" value="G_PROTEIN_RECEP_F3_4"/>
    <property type="match status" value="2"/>
</dbReference>
<dbReference type="PRINTS" id="PR00248">
    <property type="entry name" value="GPCRMGR"/>
</dbReference>
<keyword evidence="16 32" id="KW-1133">Transmembrane helix</keyword>
<dbReference type="FunFam" id="3.90.550.10:FF:000028">
    <property type="entry name" value="beta-1,4-galactosyltransferase 1"/>
    <property type="match status" value="1"/>
</dbReference>
<keyword evidence="12" id="KW-0732">Signal</keyword>
<reference evidence="35 36" key="1">
    <citation type="submission" date="2019-06" db="EMBL/GenBank/DDBJ databases">
        <title>Draft genomes of female and male turbot (Scophthalmus maximus).</title>
        <authorList>
            <person name="Xu H."/>
            <person name="Xu X.-W."/>
            <person name="Shao C."/>
            <person name="Chen S."/>
        </authorList>
    </citation>
    <scope>NUCLEOTIDE SEQUENCE [LARGE SCALE GENOMIC DNA]</scope>
    <source>
        <strain evidence="35">Ysfricsl-2016a</strain>
        <tissue evidence="35">Blood</tissue>
    </source>
</reference>
<evidence type="ECO:0000256" key="12">
    <source>
        <dbReference type="ARBA" id="ARBA00022729"/>
    </source>
</evidence>
<feature type="compositionally biased region" description="Low complexity" evidence="31">
    <location>
        <begin position="747"/>
        <end position="759"/>
    </location>
</feature>
<keyword evidence="22" id="KW-0325">Glycoprotein</keyword>
<evidence type="ECO:0000259" key="34">
    <source>
        <dbReference type="PROSITE" id="PS50259"/>
    </source>
</evidence>
<keyword evidence="10 32" id="KW-0812">Transmembrane</keyword>
<feature type="transmembrane region" description="Helical" evidence="32">
    <location>
        <begin position="605"/>
        <end position="626"/>
    </location>
</feature>
<feature type="compositionally biased region" description="Basic and acidic residues" evidence="31">
    <location>
        <begin position="1545"/>
        <end position="1558"/>
    </location>
</feature>
<dbReference type="Proteomes" id="UP000438429">
    <property type="component" value="Unassembled WGS sequence"/>
</dbReference>
<evidence type="ECO:0000256" key="28">
    <source>
        <dbReference type="ARBA" id="ARBA00042172"/>
    </source>
</evidence>
<comment type="pathway">
    <text evidence="4">Protein modification; protein glycosylation.</text>
</comment>
<organism evidence="35 36">
    <name type="scientific">Scophthalmus maximus</name>
    <name type="common">Turbot</name>
    <name type="synonym">Psetta maxima</name>
    <dbReference type="NCBI Taxonomy" id="52904"/>
    <lineage>
        <taxon>Eukaryota</taxon>
        <taxon>Metazoa</taxon>
        <taxon>Chordata</taxon>
        <taxon>Craniata</taxon>
        <taxon>Vertebrata</taxon>
        <taxon>Euteleostomi</taxon>
        <taxon>Actinopterygii</taxon>
        <taxon>Neopterygii</taxon>
        <taxon>Teleostei</taxon>
        <taxon>Neoteleostei</taxon>
        <taxon>Acanthomorphata</taxon>
        <taxon>Carangaria</taxon>
        <taxon>Pleuronectiformes</taxon>
        <taxon>Pleuronectoidei</taxon>
        <taxon>Scophthalmidae</taxon>
        <taxon>Scophthalmus</taxon>
    </lineage>
</organism>
<keyword evidence="20" id="KW-1015">Disulfide bond</keyword>
<accession>A0A6A4T5A6</accession>
<feature type="transmembrane region" description="Helical" evidence="32">
    <location>
        <begin position="638"/>
        <end position="659"/>
    </location>
</feature>
<dbReference type="InterPro" id="IPR038550">
    <property type="entry name" value="GPCR_3_9-Cys_sf"/>
</dbReference>
<evidence type="ECO:0000256" key="2">
    <source>
        <dbReference type="ARBA" id="ARBA00004323"/>
    </source>
</evidence>
<evidence type="ECO:0000256" key="18">
    <source>
        <dbReference type="ARBA" id="ARBA00023040"/>
    </source>
</evidence>
<evidence type="ECO:0000256" key="16">
    <source>
        <dbReference type="ARBA" id="ARBA00022989"/>
    </source>
</evidence>
<evidence type="ECO:0000256" key="23">
    <source>
        <dbReference type="ARBA" id="ARBA00023211"/>
    </source>
</evidence>
<evidence type="ECO:0000256" key="6">
    <source>
        <dbReference type="ARBA" id="ARBA00007242"/>
    </source>
</evidence>
<dbReference type="Gene3D" id="3.40.50.2300">
    <property type="match status" value="2"/>
</dbReference>
<dbReference type="Gene3D" id="1.10.555.10">
    <property type="entry name" value="Rho GTPase activation protein"/>
    <property type="match status" value="2"/>
</dbReference>
<feature type="domain" description="G-protein coupled receptors family 3 profile" evidence="34">
    <location>
        <begin position="568"/>
        <end position="673"/>
    </location>
</feature>
<dbReference type="FunFam" id="3.40.50.2300:FF:000016">
    <property type="entry name" value="Taste 1 receptor member 2"/>
    <property type="match status" value="1"/>
</dbReference>
<evidence type="ECO:0000256" key="15">
    <source>
        <dbReference type="ARBA" id="ARBA00022968"/>
    </source>
</evidence>
<dbReference type="InterPro" id="IPR027791">
    <property type="entry name" value="Galactosyl_T_C"/>
</dbReference>
<dbReference type="InterPro" id="IPR008936">
    <property type="entry name" value="Rho_GTPase_activation_prot"/>
</dbReference>
<dbReference type="GO" id="GO:0005513">
    <property type="term" value="P:detection of calcium ion"/>
    <property type="evidence" value="ECO:0007669"/>
    <property type="project" value="TreeGrafter"/>
</dbReference>
<feature type="region of interest" description="Disordered" evidence="31">
    <location>
        <begin position="1372"/>
        <end position="1406"/>
    </location>
</feature>
<keyword evidence="24" id="KW-0807">Transducer</keyword>
<evidence type="ECO:0000259" key="33">
    <source>
        <dbReference type="PROSITE" id="PS50238"/>
    </source>
</evidence>
<dbReference type="Pfam" id="PF00620">
    <property type="entry name" value="RhoGAP"/>
    <property type="match status" value="1"/>
</dbReference>
<feature type="region of interest" description="Disordered" evidence="31">
    <location>
        <begin position="1879"/>
        <end position="1931"/>
    </location>
</feature>
<dbReference type="InterPro" id="IPR001828">
    <property type="entry name" value="ANF_lig-bd_rcpt"/>
</dbReference>
<dbReference type="InterPro" id="IPR028082">
    <property type="entry name" value="Peripla_BP_I"/>
</dbReference>
<keyword evidence="15" id="KW-0735">Signal-anchor</keyword>
<evidence type="ECO:0000256" key="8">
    <source>
        <dbReference type="ARBA" id="ARBA00022553"/>
    </source>
</evidence>
<name>A0A6A4T5A6_SCOMX</name>
<dbReference type="GO" id="GO:0004930">
    <property type="term" value="F:G protein-coupled receptor activity"/>
    <property type="evidence" value="ECO:0007669"/>
    <property type="project" value="UniProtKB-KW"/>
</dbReference>
<protein>
    <recommendedName>
        <fullName evidence="26">Extracellular calcium-sensing receptor</fullName>
        <ecNumber evidence="25">2.4.1.90</ecNumber>
    </recommendedName>
    <alternativeName>
        <fullName evidence="28">N-acetyllactosamine synthase</fullName>
    </alternativeName>
    <alternativeName>
        <fullName evidence="27">Nal synthase</fullName>
    </alternativeName>
</protein>
<evidence type="ECO:0000256" key="14">
    <source>
        <dbReference type="ARBA" id="ARBA00022843"/>
    </source>
</evidence>
<evidence type="ECO:0000256" key="5">
    <source>
        <dbReference type="ARBA" id="ARBA00005735"/>
    </source>
</evidence>
<evidence type="ECO:0000256" key="24">
    <source>
        <dbReference type="ARBA" id="ARBA00023224"/>
    </source>
</evidence>
<dbReference type="PANTHER" id="PTHR24061">
    <property type="entry name" value="CALCIUM-SENSING RECEPTOR-RELATED"/>
    <property type="match status" value="1"/>
</dbReference>
<dbReference type="InterPro" id="IPR017978">
    <property type="entry name" value="GPCR_3_C"/>
</dbReference>
<keyword evidence="11" id="KW-0479">Metal-binding</keyword>
<dbReference type="InterPro" id="IPR000337">
    <property type="entry name" value="GPCR_3"/>
</dbReference>
<dbReference type="EC" id="2.4.1.90" evidence="25"/>
<dbReference type="Gene3D" id="2.10.50.30">
    <property type="entry name" value="GPCR, family 3, nine cysteines domain"/>
    <property type="match status" value="1"/>
</dbReference>
<keyword evidence="21" id="KW-0675">Receptor</keyword>
<evidence type="ECO:0000313" key="36">
    <source>
        <dbReference type="Proteomes" id="UP000438429"/>
    </source>
</evidence>
<evidence type="ECO:0000256" key="26">
    <source>
        <dbReference type="ARBA" id="ARBA00039746"/>
    </source>
</evidence>
<feature type="region of interest" description="Disordered" evidence="31">
    <location>
        <begin position="1522"/>
        <end position="1584"/>
    </location>
</feature>
<dbReference type="PRINTS" id="PR00592">
    <property type="entry name" value="CASENSINGR"/>
</dbReference>
<dbReference type="GO" id="GO:0051924">
    <property type="term" value="P:regulation of calcium ion transport"/>
    <property type="evidence" value="ECO:0007669"/>
    <property type="project" value="TreeGrafter"/>
</dbReference>
<dbReference type="GO" id="GO:0005509">
    <property type="term" value="F:calcium ion binding"/>
    <property type="evidence" value="ECO:0007669"/>
    <property type="project" value="TreeGrafter"/>
</dbReference>
<dbReference type="SUPFAM" id="SSF48350">
    <property type="entry name" value="GTPase activation domain, GAP"/>
    <property type="match status" value="1"/>
</dbReference>
<dbReference type="SUPFAM" id="SSF53822">
    <property type="entry name" value="Periplasmic binding protein-like I"/>
    <property type="match status" value="1"/>
</dbReference>
<comment type="catalytic activity">
    <reaction evidence="29">
        <text>N-acetyl-D-glucosamine + UDP-alpha-D-galactose = beta-D-galactosyl-(1-&gt;4)-N-acetyl-D-glucosamine + UDP + H(+)</text>
        <dbReference type="Rhea" id="RHEA:17745"/>
        <dbReference type="ChEBI" id="CHEBI:15378"/>
        <dbReference type="ChEBI" id="CHEBI:58223"/>
        <dbReference type="ChEBI" id="CHEBI:60152"/>
        <dbReference type="ChEBI" id="CHEBI:66914"/>
        <dbReference type="ChEBI" id="CHEBI:506227"/>
        <dbReference type="EC" id="2.4.1.90"/>
    </reaction>
    <physiologicalReaction direction="left-to-right" evidence="29">
        <dbReference type="Rhea" id="RHEA:17746"/>
    </physiologicalReaction>
</comment>
<dbReference type="Pfam" id="PF01094">
    <property type="entry name" value="ANF_receptor"/>
    <property type="match status" value="1"/>
</dbReference>
<dbReference type="InterPro" id="IPR017979">
    <property type="entry name" value="GPCR_3_CS"/>
</dbReference>
<dbReference type="Pfam" id="PF07562">
    <property type="entry name" value="NCD3G"/>
    <property type="match status" value="1"/>
</dbReference>
<dbReference type="GO" id="GO:0003945">
    <property type="term" value="F:N-acetyllactosamine synthase activity"/>
    <property type="evidence" value="ECO:0007669"/>
    <property type="project" value="UniProtKB-EC"/>
</dbReference>
<evidence type="ECO:0000256" key="13">
    <source>
        <dbReference type="ARBA" id="ARBA00022837"/>
    </source>
</evidence>
<dbReference type="SUPFAM" id="SSF53448">
    <property type="entry name" value="Nucleotide-diphospho-sugar transferases"/>
    <property type="match status" value="1"/>
</dbReference>
<dbReference type="PROSITE" id="PS00979">
    <property type="entry name" value="G_PROTEIN_RECEP_F3_1"/>
    <property type="match status" value="1"/>
</dbReference>
<evidence type="ECO:0000256" key="1">
    <source>
        <dbReference type="ARBA" id="ARBA00001936"/>
    </source>
</evidence>
<evidence type="ECO:0000256" key="19">
    <source>
        <dbReference type="ARBA" id="ARBA00023136"/>
    </source>
</evidence>
<keyword evidence="7" id="KW-1003">Cell membrane</keyword>
<keyword evidence="13" id="KW-0106">Calcium</keyword>
<comment type="caution">
    <text evidence="35">The sequence shown here is derived from an EMBL/GenBank/DDBJ whole genome shotgun (WGS) entry which is preliminary data.</text>
</comment>
<dbReference type="Pfam" id="PF13733">
    <property type="entry name" value="Glyco_transf_7N"/>
    <property type="match status" value="1"/>
</dbReference>
<comment type="subcellular location">
    <subcellularLocation>
        <location evidence="3">Cell membrane</location>
        <topology evidence="3">Multi-pass membrane protein</topology>
    </subcellularLocation>
    <subcellularLocation>
        <location evidence="2">Golgi apparatus membrane</location>
        <topology evidence="2">Single-pass type II membrane protein</topology>
    </subcellularLocation>
</comment>
<evidence type="ECO:0000256" key="9">
    <source>
        <dbReference type="ARBA" id="ARBA00022679"/>
    </source>
</evidence>
<dbReference type="CDD" id="cd00899">
    <property type="entry name" value="b4GalT"/>
    <property type="match status" value="1"/>
</dbReference>
<evidence type="ECO:0000256" key="21">
    <source>
        <dbReference type="ARBA" id="ARBA00023170"/>
    </source>
</evidence>
<feature type="compositionally biased region" description="Polar residues" evidence="31">
    <location>
        <begin position="760"/>
        <end position="771"/>
    </location>
</feature>
<keyword evidence="23" id="KW-0464">Manganese</keyword>
<dbReference type="SMART" id="SM00324">
    <property type="entry name" value="RhoGAP"/>
    <property type="match status" value="1"/>
</dbReference>
<dbReference type="Gene3D" id="3.90.550.10">
    <property type="entry name" value="Spore Coat Polysaccharide Biosynthesis Protein SpsA, Chain A"/>
    <property type="match status" value="1"/>
</dbReference>
<keyword evidence="8" id="KW-0597">Phosphoprotein</keyword>
<evidence type="ECO:0000256" key="25">
    <source>
        <dbReference type="ARBA" id="ARBA00038891"/>
    </source>
</evidence>
<feature type="compositionally biased region" description="Polar residues" evidence="31">
    <location>
        <begin position="1889"/>
        <end position="1927"/>
    </location>
</feature>
<evidence type="ECO:0000256" key="3">
    <source>
        <dbReference type="ARBA" id="ARBA00004651"/>
    </source>
</evidence>
<dbReference type="Pfam" id="PF02709">
    <property type="entry name" value="Glyco_transf_7C"/>
    <property type="match status" value="1"/>
</dbReference>
<feature type="compositionally biased region" description="Polar residues" evidence="31">
    <location>
        <begin position="1949"/>
        <end position="1967"/>
    </location>
</feature>
<feature type="region of interest" description="Disordered" evidence="31">
    <location>
        <begin position="739"/>
        <end position="776"/>
    </location>
</feature>
<feature type="region of interest" description="Disordered" evidence="31">
    <location>
        <begin position="1761"/>
        <end position="1792"/>
    </location>
</feature>
<dbReference type="FunFam" id="2.10.50.30:FF:000002">
    <property type="entry name" value="Vomeronasal 2 receptor, h1"/>
    <property type="match status" value="1"/>
</dbReference>
<evidence type="ECO:0000256" key="11">
    <source>
        <dbReference type="ARBA" id="ARBA00022723"/>
    </source>
</evidence>
<evidence type="ECO:0000256" key="10">
    <source>
        <dbReference type="ARBA" id="ARBA00022692"/>
    </source>
</evidence>
<dbReference type="CDD" id="cd06364">
    <property type="entry name" value="PBP1_CaSR"/>
    <property type="match status" value="1"/>
</dbReference>
<evidence type="ECO:0000256" key="30">
    <source>
        <dbReference type="ARBA" id="ARBA00093527"/>
    </source>
</evidence>
<evidence type="ECO:0000256" key="27">
    <source>
        <dbReference type="ARBA" id="ARBA00041655"/>
    </source>
</evidence>
<comment type="similarity">
    <text evidence="6">Belongs to the G-protein coupled receptor 3 family.</text>
</comment>
<dbReference type="InterPro" id="IPR000198">
    <property type="entry name" value="RhoGAP_dom"/>
</dbReference>
<feature type="transmembrane region" description="Helical" evidence="32">
    <location>
        <begin position="568"/>
        <end position="593"/>
    </location>
</feature>
<gene>
    <name evidence="35" type="ORF">F2P81_008795</name>
</gene>
<keyword evidence="19 32" id="KW-0472">Membrane</keyword>
<feature type="domain" description="G-protein coupled receptors family 3 profile" evidence="34">
    <location>
        <begin position="675"/>
        <end position="723"/>
    </location>
</feature>
<dbReference type="GO" id="GO:0005886">
    <property type="term" value="C:plasma membrane"/>
    <property type="evidence" value="ECO:0007669"/>
    <property type="project" value="UniProtKB-SubCell"/>
</dbReference>